<dbReference type="GO" id="GO:0031380">
    <property type="term" value="C:nuclear RNA-directed RNA polymerase complex"/>
    <property type="evidence" value="ECO:0007669"/>
    <property type="project" value="TreeGrafter"/>
</dbReference>
<dbReference type="GO" id="GO:0003968">
    <property type="term" value="F:RNA-directed RNA polymerase activity"/>
    <property type="evidence" value="ECO:0007669"/>
    <property type="project" value="UniProtKB-KW"/>
</dbReference>
<dbReference type="GO" id="GO:0030422">
    <property type="term" value="P:siRNA processing"/>
    <property type="evidence" value="ECO:0007669"/>
    <property type="project" value="TreeGrafter"/>
</dbReference>
<proteinExistence type="inferred from homology"/>
<dbReference type="PANTHER" id="PTHR23079">
    <property type="entry name" value="RNA-DEPENDENT RNA POLYMERASE"/>
    <property type="match status" value="1"/>
</dbReference>
<keyword evidence="1" id="KW-0694">RNA-binding</keyword>
<dbReference type="Pfam" id="PF05183">
    <property type="entry name" value="RdRP"/>
    <property type="match status" value="1"/>
</dbReference>
<evidence type="ECO:0000256" key="1">
    <source>
        <dbReference type="RuleBase" id="RU363098"/>
    </source>
</evidence>
<evidence type="ECO:0000259" key="2">
    <source>
        <dbReference type="Pfam" id="PF05183"/>
    </source>
</evidence>
<protein>
    <recommendedName>
        <fullName evidence="1">RNA-dependent RNA polymerase</fullName>
        <ecNumber evidence="1">2.7.7.48</ecNumber>
    </recommendedName>
</protein>
<accession>A0A183DG11</accession>
<sequence length="184" mass="20793">LASSNSQMRDNGCYFFDDGEGGQAMKIRNKLGKFDCTNIPKLMSRMGQCFTQSKECDVTLRRSRYNKTYDIVGGKNSLGEPHTFSDGVGTMSEDFAQDIARDLGLGNCVPSCFQIRHRGLKGVLSVDPALRLRRIWAEKNKVEDRPGKTEKMNDLDVLFRPSQVFFVSFSLLYSVLRVRSECLL</sequence>
<organism evidence="3">
    <name type="scientific">Gongylonema pulchrum</name>
    <dbReference type="NCBI Taxonomy" id="637853"/>
    <lineage>
        <taxon>Eukaryota</taxon>
        <taxon>Metazoa</taxon>
        <taxon>Ecdysozoa</taxon>
        <taxon>Nematoda</taxon>
        <taxon>Chromadorea</taxon>
        <taxon>Rhabditida</taxon>
        <taxon>Spirurina</taxon>
        <taxon>Spiruromorpha</taxon>
        <taxon>Spiruroidea</taxon>
        <taxon>Gongylonematidae</taxon>
        <taxon>Gongylonema</taxon>
    </lineage>
</organism>
<dbReference type="InterPro" id="IPR007855">
    <property type="entry name" value="RDRP"/>
</dbReference>
<comment type="similarity">
    <text evidence="1">Belongs to the RdRP family.</text>
</comment>
<reference evidence="3" key="1">
    <citation type="submission" date="2016-06" db="UniProtKB">
        <authorList>
            <consortium name="WormBaseParasite"/>
        </authorList>
    </citation>
    <scope>IDENTIFICATION</scope>
</reference>
<dbReference type="GO" id="GO:0003723">
    <property type="term" value="F:RNA binding"/>
    <property type="evidence" value="ECO:0007669"/>
    <property type="project" value="UniProtKB-KW"/>
</dbReference>
<dbReference type="WBParaSite" id="GPUH_0000766101-mRNA-1">
    <property type="protein sequence ID" value="GPUH_0000766101-mRNA-1"/>
    <property type="gene ID" value="GPUH_0000766101"/>
</dbReference>
<name>A0A183DG11_9BILA</name>
<comment type="catalytic activity">
    <reaction evidence="1">
        <text>RNA(n) + a ribonucleoside 5'-triphosphate = RNA(n+1) + diphosphate</text>
        <dbReference type="Rhea" id="RHEA:21248"/>
        <dbReference type="Rhea" id="RHEA-COMP:14527"/>
        <dbReference type="Rhea" id="RHEA-COMP:17342"/>
        <dbReference type="ChEBI" id="CHEBI:33019"/>
        <dbReference type="ChEBI" id="CHEBI:61557"/>
        <dbReference type="ChEBI" id="CHEBI:140395"/>
        <dbReference type="EC" id="2.7.7.48"/>
    </reaction>
</comment>
<dbReference type="EC" id="2.7.7.48" evidence="1"/>
<dbReference type="AlphaFoldDB" id="A0A183DG11"/>
<keyword evidence="1" id="KW-0548">Nucleotidyltransferase</keyword>
<dbReference type="InterPro" id="IPR057596">
    <property type="entry name" value="RDRP_core"/>
</dbReference>
<evidence type="ECO:0000313" key="3">
    <source>
        <dbReference type="WBParaSite" id="GPUH_0000766101-mRNA-1"/>
    </source>
</evidence>
<dbReference type="PANTHER" id="PTHR23079:SF57">
    <property type="entry name" value="RNA-DIRECTED RNA POLYMERASE"/>
    <property type="match status" value="1"/>
</dbReference>
<feature type="domain" description="RDRP core" evidence="2">
    <location>
        <begin position="1"/>
        <end position="164"/>
    </location>
</feature>
<keyword evidence="1" id="KW-0808">Transferase</keyword>
<keyword evidence="1" id="KW-0696">RNA-directed RNA polymerase</keyword>